<evidence type="ECO:0000256" key="1">
    <source>
        <dbReference type="SAM" id="MobiDB-lite"/>
    </source>
</evidence>
<protein>
    <submittedName>
        <fullName evidence="2">Terminase</fullName>
    </submittedName>
</protein>
<feature type="region of interest" description="Disordered" evidence="1">
    <location>
        <begin position="1"/>
        <end position="27"/>
    </location>
</feature>
<dbReference type="Gene3D" id="3.40.50.300">
    <property type="entry name" value="P-loop containing nucleotide triphosphate hydrolases"/>
    <property type="match status" value="1"/>
</dbReference>
<gene>
    <name evidence="2" type="ORF">PV383_08370</name>
</gene>
<reference evidence="2 3" key="1">
    <citation type="journal article" date="2023" name="Microb. Genom.">
        <title>Mesoterricola silvestris gen. nov., sp. nov., Mesoterricola sediminis sp. nov., Geothrix oryzae sp. nov., Geothrix edaphica sp. nov., Geothrix rubra sp. nov., and Geothrix limicola sp. nov., six novel members of Acidobacteriota isolated from soils.</title>
        <authorList>
            <person name="Weisberg A.J."/>
            <person name="Pearce E."/>
            <person name="Kramer C.G."/>
            <person name="Chang J.H."/>
            <person name="Clarke C.R."/>
        </authorList>
    </citation>
    <scope>NUCLEOTIDE SEQUENCE [LARGE SCALE GENOMIC DNA]</scope>
    <source>
        <strain evidence="2 3">NE20-4-1</strain>
    </source>
</reference>
<organism evidence="2 3">
    <name type="scientific">Streptomyces caniscabiei</name>
    <dbReference type="NCBI Taxonomy" id="2746961"/>
    <lineage>
        <taxon>Bacteria</taxon>
        <taxon>Bacillati</taxon>
        <taxon>Actinomycetota</taxon>
        <taxon>Actinomycetes</taxon>
        <taxon>Kitasatosporales</taxon>
        <taxon>Streptomycetaceae</taxon>
        <taxon>Streptomyces</taxon>
    </lineage>
</organism>
<name>A0ABU4MIX0_9ACTN</name>
<evidence type="ECO:0000313" key="2">
    <source>
        <dbReference type="EMBL" id="MDX3037181.1"/>
    </source>
</evidence>
<dbReference type="RefSeq" id="WP_237269788.1">
    <property type="nucleotide sequence ID" value="NZ_JABXWI010000001.1"/>
</dbReference>
<comment type="caution">
    <text evidence="2">The sequence shown here is derived from an EMBL/GenBank/DDBJ whole genome shotgun (WGS) entry which is preliminary data.</text>
</comment>
<proteinExistence type="predicted"/>
<feature type="compositionally biased region" description="Low complexity" evidence="1">
    <location>
        <begin position="1"/>
        <end position="10"/>
    </location>
</feature>
<accession>A0ABU4MIX0</accession>
<dbReference type="InterPro" id="IPR027417">
    <property type="entry name" value="P-loop_NTPase"/>
</dbReference>
<keyword evidence="3" id="KW-1185">Reference proteome</keyword>
<sequence length="526" mass="56560">MTLLSSERSAGPPPASRPAADGPLYGWQEPPIQIAPPSVSSAGQEAIDLAAKAGLKLDPWQQHVLRVGMGEAADGAWSAFEVAVNVPRQNGKGGIIEARELWGLFIGGEQLILHSAHEFKTAKNAFKRIEKLIRGCPDLHKRVKAYRYTVGEESIELHSGQILRFIARSKGSGRGFTGDCNILDEDMILGDEAMDALLPTMAAVENPQIWYLGSAGIGTPSVQLSRLRGRAMAAIEAGEPDESLAYFEWSCDLHVDECPQGCTAHDDAGSDEAVLKANPAVGFRLTLPKVRNERSTLSAAGYARERLGVGDYPAVTAETWQVIGEDAWRALAAAESTPSDPVAFAVDMTPERSHVAIAVAGAWRGGTHVEVVEHRPGTGWFKERARELTKKWGPRCWVIDPGSPAGSLITDLKDALKTDPEDEGGEDEEPRLLAPVVETRTRDVAQATGQFYDAVAEQGLSHLAQAPLAAALAGAQKRPLGDAWAWARRIPSVDISPLVAGTLAKWGLSVEVEEEPEESEPWAVYG</sequence>
<dbReference type="Proteomes" id="UP001282474">
    <property type="component" value="Unassembled WGS sequence"/>
</dbReference>
<dbReference type="EMBL" id="JARAWJ010000005">
    <property type="protein sequence ID" value="MDX3037181.1"/>
    <property type="molecule type" value="Genomic_DNA"/>
</dbReference>
<evidence type="ECO:0000313" key="3">
    <source>
        <dbReference type="Proteomes" id="UP001282474"/>
    </source>
</evidence>